<evidence type="ECO:0000256" key="5">
    <source>
        <dbReference type="ARBA" id="ARBA00022692"/>
    </source>
</evidence>
<dbReference type="EMBL" id="JBBUKT010000015">
    <property type="protein sequence ID" value="MEK7954063.1"/>
    <property type="molecule type" value="Genomic_DNA"/>
</dbReference>
<keyword evidence="5 8" id="KW-0812">Transmembrane</keyword>
<evidence type="ECO:0000313" key="11">
    <source>
        <dbReference type="EMBL" id="MEK7954063.1"/>
    </source>
</evidence>
<feature type="transmembrane region" description="Helical" evidence="8">
    <location>
        <begin position="30"/>
        <end position="47"/>
    </location>
</feature>
<sequence>MRLRYAIDPEFPTAGGGEAPAAAWPGFRKLVTVALLALFWFCAFIGLRPLANPDEGRYTEIAREMAESGDYVTPRLNGVKYFEKPPLMYWLSALTFKAFGLNQFTARLWVALFATLGCLLTYVAAHVLYGQRAGIWSAIVLSSSLIYYVLGQLVLLDMAVSVMISGALFSFILAVREPAGRRRFWLFMAHYGFMALATLSKGLIGFLIPGAVMFLWLLMLGNWRMLRPLHLLPGAILFLAISVPWHIAVATANHSANHQMDFAWFYFIHEHFERFTTTVHQRYEPWWFFLPFVIGGLFPWVVLAWQAVSRALAGGWRERTKHAEAWFLVLWIGFIVLFFSASQSKLIPYILPVIPACAVLIGRYVAECWDTVAGKGLTRGGMAFAVLAIVIGIAAFVVKPPAYHDALAEAFPMLRAMVAGVFIPAGLLAVLASLRKSPRWVIGCIAGSAILLFPGIAAMGRVMDGESTVQLSHLLQQRLTPTDRVIHLGMYAQDMPAYLGRQVDVAAYKGELQFGIDAEPERTDARFISRARFIEEWREPHTTYALMRTFYYDKWFRLQGVDHEVIGHEGDLYLLVNRNPNSVSQR</sequence>
<feature type="transmembrane region" description="Helical" evidence="8">
    <location>
        <begin position="235"/>
        <end position="256"/>
    </location>
</feature>
<keyword evidence="3" id="KW-0328">Glycosyltransferase</keyword>
<proteinExistence type="predicted"/>
<dbReference type="InterPro" id="IPR050297">
    <property type="entry name" value="LipidA_mod_glycosyltrf_83"/>
</dbReference>
<organism evidence="11 12">
    <name type="scientific">Luteolibacter soli</name>
    <dbReference type="NCBI Taxonomy" id="3135280"/>
    <lineage>
        <taxon>Bacteria</taxon>
        <taxon>Pseudomonadati</taxon>
        <taxon>Verrucomicrobiota</taxon>
        <taxon>Verrucomicrobiia</taxon>
        <taxon>Verrucomicrobiales</taxon>
        <taxon>Verrucomicrobiaceae</taxon>
        <taxon>Luteolibacter</taxon>
    </lineage>
</organism>
<dbReference type="InterPro" id="IPR003342">
    <property type="entry name" value="ArnT-like_N"/>
</dbReference>
<dbReference type="Proteomes" id="UP001371305">
    <property type="component" value="Unassembled WGS sequence"/>
</dbReference>
<name>A0ABU9B2R2_9BACT</name>
<feature type="transmembrane region" description="Helical" evidence="8">
    <location>
        <begin position="145"/>
        <end position="172"/>
    </location>
</feature>
<dbReference type="InterPro" id="IPR040845">
    <property type="entry name" value="Arnt_C"/>
</dbReference>
<evidence type="ECO:0000256" key="4">
    <source>
        <dbReference type="ARBA" id="ARBA00022679"/>
    </source>
</evidence>
<evidence type="ECO:0000256" key="3">
    <source>
        <dbReference type="ARBA" id="ARBA00022676"/>
    </source>
</evidence>
<evidence type="ECO:0000259" key="10">
    <source>
        <dbReference type="Pfam" id="PF18583"/>
    </source>
</evidence>
<feature type="transmembrane region" description="Helical" evidence="8">
    <location>
        <begin position="286"/>
        <end position="305"/>
    </location>
</feature>
<feature type="transmembrane region" description="Helical" evidence="8">
    <location>
        <begin position="440"/>
        <end position="460"/>
    </location>
</feature>
<feature type="transmembrane region" description="Helical" evidence="8">
    <location>
        <begin position="377"/>
        <end position="398"/>
    </location>
</feature>
<gene>
    <name evidence="11" type="ORF">WKV53_26340</name>
</gene>
<keyword evidence="2" id="KW-1003">Cell membrane</keyword>
<evidence type="ECO:0000256" key="6">
    <source>
        <dbReference type="ARBA" id="ARBA00022989"/>
    </source>
</evidence>
<evidence type="ECO:0000256" key="1">
    <source>
        <dbReference type="ARBA" id="ARBA00004651"/>
    </source>
</evidence>
<keyword evidence="7 8" id="KW-0472">Membrane</keyword>
<evidence type="ECO:0000256" key="2">
    <source>
        <dbReference type="ARBA" id="ARBA00022475"/>
    </source>
</evidence>
<evidence type="ECO:0000259" key="9">
    <source>
        <dbReference type="Pfam" id="PF02366"/>
    </source>
</evidence>
<feature type="domain" description="Aminoarabinose transferase C-terminal" evidence="10">
    <location>
        <begin position="473"/>
        <end position="569"/>
    </location>
</feature>
<feature type="transmembrane region" description="Helical" evidence="8">
    <location>
        <begin position="106"/>
        <end position="125"/>
    </location>
</feature>
<feature type="domain" description="ArnT-like N-terminal" evidence="9">
    <location>
        <begin position="52"/>
        <end position="251"/>
    </location>
</feature>
<comment type="subcellular location">
    <subcellularLocation>
        <location evidence="1">Cell membrane</location>
        <topology evidence="1">Multi-pass membrane protein</topology>
    </subcellularLocation>
</comment>
<protein>
    <submittedName>
        <fullName evidence="11">Phospholipid carrier-dependent glycosyltransferase</fullName>
    </submittedName>
</protein>
<keyword evidence="4" id="KW-0808">Transferase</keyword>
<keyword evidence="12" id="KW-1185">Reference proteome</keyword>
<reference evidence="11 12" key="1">
    <citation type="submission" date="2024-04" db="EMBL/GenBank/DDBJ databases">
        <title>Luteolibacter sp. isolated from soil.</title>
        <authorList>
            <person name="An J."/>
        </authorList>
    </citation>
    <scope>NUCLEOTIDE SEQUENCE [LARGE SCALE GENOMIC DNA]</scope>
    <source>
        <strain evidence="11 12">Y139</strain>
    </source>
</reference>
<dbReference type="RefSeq" id="WP_341407829.1">
    <property type="nucleotide sequence ID" value="NZ_JBBUKT010000015.1"/>
</dbReference>
<feature type="transmembrane region" description="Helical" evidence="8">
    <location>
        <begin position="325"/>
        <end position="341"/>
    </location>
</feature>
<feature type="transmembrane region" description="Helical" evidence="8">
    <location>
        <begin position="410"/>
        <end position="433"/>
    </location>
</feature>
<keyword evidence="6 8" id="KW-1133">Transmembrane helix</keyword>
<dbReference type="Pfam" id="PF02366">
    <property type="entry name" value="PMT"/>
    <property type="match status" value="1"/>
</dbReference>
<accession>A0ABU9B2R2</accession>
<dbReference type="PANTHER" id="PTHR33908:SF3">
    <property type="entry name" value="UNDECAPRENYL PHOSPHATE-ALPHA-4-AMINO-4-DEOXY-L-ARABINOSE ARABINOSYL TRANSFERASE"/>
    <property type="match status" value="1"/>
</dbReference>
<feature type="transmembrane region" description="Helical" evidence="8">
    <location>
        <begin position="347"/>
        <end position="365"/>
    </location>
</feature>
<dbReference type="Pfam" id="PF18583">
    <property type="entry name" value="Arnt_C"/>
    <property type="match status" value="1"/>
</dbReference>
<dbReference type="PANTHER" id="PTHR33908">
    <property type="entry name" value="MANNOSYLTRANSFERASE YKCB-RELATED"/>
    <property type="match status" value="1"/>
</dbReference>
<evidence type="ECO:0000313" key="12">
    <source>
        <dbReference type="Proteomes" id="UP001371305"/>
    </source>
</evidence>
<evidence type="ECO:0000256" key="8">
    <source>
        <dbReference type="SAM" id="Phobius"/>
    </source>
</evidence>
<comment type="caution">
    <text evidence="11">The sequence shown here is derived from an EMBL/GenBank/DDBJ whole genome shotgun (WGS) entry which is preliminary data.</text>
</comment>
<feature type="transmembrane region" description="Helical" evidence="8">
    <location>
        <begin position="206"/>
        <end position="223"/>
    </location>
</feature>
<evidence type="ECO:0000256" key="7">
    <source>
        <dbReference type="ARBA" id="ARBA00023136"/>
    </source>
</evidence>